<organism evidence="1 2">
    <name type="scientific">Methylobacterium isbiliense</name>
    <dbReference type="NCBI Taxonomy" id="315478"/>
    <lineage>
        <taxon>Bacteria</taxon>
        <taxon>Pseudomonadati</taxon>
        <taxon>Pseudomonadota</taxon>
        <taxon>Alphaproteobacteria</taxon>
        <taxon>Hyphomicrobiales</taxon>
        <taxon>Methylobacteriaceae</taxon>
        <taxon>Methylobacterium</taxon>
    </lineage>
</organism>
<dbReference type="EMBL" id="BPQQ01000061">
    <property type="protein sequence ID" value="GJE02821.1"/>
    <property type="molecule type" value="Genomic_DNA"/>
</dbReference>
<dbReference type="Proteomes" id="UP001055153">
    <property type="component" value="Unassembled WGS sequence"/>
</dbReference>
<keyword evidence="2" id="KW-1185">Reference proteome</keyword>
<gene>
    <name evidence="1" type="ORF">GMJLKIPL_4770</name>
</gene>
<reference evidence="1" key="1">
    <citation type="journal article" date="2021" name="Front. Microbiol.">
        <title>Comprehensive Comparative Genomics and Phenotyping of Methylobacterium Species.</title>
        <authorList>
            <person name="Alessa O."/>
            <person name="Ogura Y."/>
            <person name="Fujitani Y."/>
            <person name="Takami H."/>
            <person name="Hayashi T."/>
            <person name="Sahin N."/>
            <person name="Tani A."/>
        </authorList>
    </citation>
    <scope>NUCLEOTIDE SEQUENCE</scope>
    <source>
        <strain evidence="1">DSM 17168</strain>
    </source>
</reference>
<accession>A0ABQ4SKI4</accession>
<name>A0ABQ4SKI4_9HYPH</name>
<sequence length="119" mass="13440">MGKFIGMASDNGLKDICMLNIIQVEMVRLGSSLVLSAYVGSERRGIILKSIEELRIRYVNPRFNAIHRVEVSFILVVIPFPFKHLFEQPSFEGRHETDWNDGLNNGGLVVVSHRLELSG</sequence>
<proteinExistence type="predicted"/>
<comment type="caution">
    <text evidence="1">The sequence shown here is derived from an EMBL/GenBank/DDBJ whole genome shotgun (WGS) entry which is preliminary data.</text>
</comment>
<evidence type="ECO:0000313" key="1">
    <source>
        <dbReference type="EMBL" id="GJE02821.1"/>
    </source>
</evidence>
<evidence type="ECO:0000313" key="2">
    <source>
        <dbReference type="Proteomes" id="UP001055153"/>
    </source>
</evidence>
<reference evidence="1" key="2">
    <citation type="submission" date="2021-08" db="EMBL/GenBank/DDBJ databases">
        <authorList>
            <person name="Tani A."/>
            <person name="Ola A."/>
            <person name="Ogura Y."/>
            <person name="Katsura K."/>
            <person name="Hayashi T."/>
        </authorList>
    </citation>
    <scope>NUCLEOTIDE SEQUENCE</scope>
    <source>
        <strain evidence="1">DSM 17168</strain>
    </source>
</reference>
<protein>
    <submittedName>
        <fullName evidence="1">Uncharacterized protein</fullName>
    </submittedName>
</protein>